<protein>
    <submittedName>
        <fullName evidence="1">Uncharacterized protein</fullName>
    </submittedName>
</protein>
<evidence type="ECO:0000313" key="1">
    <source>
        <dbReference type="EMBL" id="KAG8195840.1"/>
    </source>
</evidence>
<dbReference type="EMBL" id="JAFNEN010000077">
    <property type="protein sequence ID" value="KAG8195840.1"/>
    <property type="molecule type" value="Genomic_DNA"/>
</dbReference>
<evidence type="ECO:0000313" key="2">
    <source>
        <dbReference type="EMBL" id="KAG8195841.1"/>
    </source>
</evidence>
<dbReference type="Proteomes" id="UP000827092">
    <property type="component" value="Unassembled WGS sequence"/>
</dbReference>
<dbReference type="AlphaFoldDB" id="A0AAV6VGC8"/>
<reference evidence="1 3" key="1">
    <citation type="journal article" date="2022" name="Nat. Ecol. Evol.">
        <title>A masculinizing supergene underlies an exaggerated male reproductive morph in a spider.</title>
        <authorList>
            <person name="Hendrickx F."/>
            <person name="De Corte Z."/>
            <person name="Sonet G."/>
            <person name="Van Belleghem S.M."/>
            <person name="Kostlbacher S."/>
            <person name="Vangestel C."/>
        </authorList>
    </citation>
    <scope>NUCLEOTIDE SEQUENCE [LARGE SCALE GENOMIC DNA]</scope>
    <source>
        <strain evidence="1">W744_W776</strain>
    </source>
</reference>
<organism evidence="1 3">
    <name type="scientific">Oedothorax gibbosus</name>
    <dbReference type="NCBI Taxonomy" id="931172"/>
    <lineage>
        <taxon>Eukaryota</taxon>
        <taxon>Metazoa</taxon>
        <taxon>Ecdysozoa</taxon>
        <taxon>Arthropoda</taxon>
        <taxon>Chelicerata</taxon>
        <taxon>Arachnida</taxon>
        <taxon>Araneae</taxon>
        <taxon>Araneomorphae</taxon>
        <taxon>Entelegynae</taxon>
        <taxon>Araneoidea</taxon>
        <taxon>Linyphiidae</taxon>
        <taxon>Erigoninae</taxon>
        <taxon>Oedothorax</taxon>
    </lineage>
</organism>
<comment type="caution">
    <text evidence="1">The sequence shown here is derived from an EMBL/GenBank/DDBJ whole genome shotgun (WGS) entry which is preliminary data.</text>
</comment>
<name>A0AAV6VGC8_9ARAC</name>
<dbReference type="EMBL" id="JAFNEN010000077">
    <property type="protein sequence ID" value="KAG8195841.1"/>
    <property type="molecule type" value="Genomic_DNA"/>
</dbReference>
<proteinExistence type="predicted"/>
<accession>A0AAV6VGC8</accession>
<keyword evidence="3" id="KW-1185">Reference proteome</keyword>
<evidence type="ECO:0000313" key="3">
    <source>
        <dbReference type="Proteomes" id="UP000827092"/>
    </source>
</evidence>
<sequence>MRLGTIPSTVPCPSLAYRTIPIQQWIWNRWWGHLLNEIGYHTINSSMPIFGISDHTDPTMDMESLVGPSTQ</sequence>
<gene>
    <name evidence="1" type="ORF">JTE90_008533</name>
    <name evidence="2" type="ORF">JTE90_008534</name>
</gene>